<feature type="domain" description="Ketoreductase" evidence="3">
    <location>
        <begin position="6"/>
        <end position="178"/>
    </location>
</feature>
<dbReference type="AlphaFoldDB" id="A0A939LV60"/>
<evidence type="ECO:0000313" key="5">
    <source>
        <dbReference type="Proteomes" id="UP000664398"/>
    </source>
</evidence>
<dbReference type="InterPro" id="IPR002347">
    <property type="entry name" value="SDR_fam"/>
</dbReference>
<gene>
    <name evidence="4" type="ORF">J4H91_06675</name>
</gene>
<dbReference type="Proteomes" id="UP000664398">
    <property type="component" value="Unassembled WGS sequence"/>
</dbReference>
<dbReference type="Gene3D" id="3.40.50.720">
    <property type="entry name" value="NAD(P)-binding Rossmann-like Domain"/>
    <property type="match status" value="1"/>
</dbReference>
<dbReference type="PRINTS" id="PR00081">
    <property type="entry name" value="GDHRDH"/>
</dbReference>
<sequence>MTVSRPVALVTGATGGMGREIVRDLARTHRVVAVGRNADRLDAVAADTGAEKWRLDITDETGLAGGVAGLERLDVLVNAAAIARAYPVADAPAEEWAEHFAVNVTAQAVLTRLALPLLRESRGTVVFIGSGASTRPAPGNAIYTATKHALKAVADVLRIDEEPHRVRVATVAPGPTDTEMWQGLAGDRADASRCIRPESVAEAVRFVVDAPADVQITDLAVRPRVEIARH</sequence>
<dbReference type="PANTHER" id="PTHR43669:SF3">
    <property type="entry name" value="ALCOHOL DEHYDROGENASE, PUTATIVE (AFU_ORTHOLOGUE AFUA_3G03445)-RELATED"/>
    <property type="match status" value="1"/>
</dbReference>
<dbReference type="InterPro" id="IPR036291">
    <property type="entry name" value="NAD(P)-bd_dom_sf"/>
</dbReference>
<accession>A0A939LV60</accession>
<protein>
    <submittedName>
        <fullName evidence="4">SDR family oxidoreductase</fullName>
    </submittedName>
</protein>
<organism evidence="4 5">
    <name type="scientific">Leucobacter ruminantium</name>
    <dbReference type="NCBI Taxonomy" id="1289170"/>
    <lineage>
        <taxon>Bacteria</taxon>
        <taxon>Bacillati</taxon>
        <taxon>Actinomycetota</taxon>
        <taxon>Actinomycetes</taxon>
        <taxon>Micrococcales</taxon>
        <taxon>Microbacteriaceae</taxon>
        <taxon>Leucobacter</taxon>
    </lineage>
</organism>
<dbReference type="EMBL" id="JAGDYL010000008">
    <property type="protein sequence ID" value="MBO1805001.1"/>
    <property type="molecule type" value="Genomic_DNA"/>
</dbReference>
<evidence type="ECO:0000256" key="1">
    <source>
        <dbReference type="ARBA" id="ARBA00006484"/>
    </source>
</evidence>
<proteinExistence type="inferred from homology"/>
<reference evidence="4" key="1">
    <citation type="submission" date="2021-03" db="EMBL/GenBank/DDBJ databases">
        <title>Leucobacter chromiisoli sp. nov., isolated from chromium-containing soil of chemical plant.</title>
        <authorList>
            <person name="Xu Z."/>
        </authorList>
    </citation>
    <scope>NUCLEOTIDE SEQUENCE</scope>
    <source>
        <strain evidence="4">A2</strain>
    </source>
</reference>
<dbReference type="PROSITE" id="PS00061">
    <property type="entry name" value="ADH_SHORT"/>
    <property type="match status" value="1"/>
</dbReference>
<comment type="similarity">
    <text evidence="1">Belongs to the short-chain dehydrogenases/reductases (SDR) family.</text>
</comment>
<evidence type="ECO:0000259" key="3">
    <source>
        <dbReference type="SMART" id="SM00822"/>
    </source>
</evidence>
<dbReference type="SMART" id="SM00822">
    <property type="entry name" value="PKS_KR"/>
    <property type="match status" value="1"/>
</dbReference>
<dbReference type="GO" id="GO:0016491">
    <property type="term" value="F:oxidoreductase activity"/>
    <property type="evidence" value="ECO:0007669"/>
    <property type="project" value="UniProtKB-KW"/>
</dbReference>
<evidence type="ECO:0000313" key="4">
    <source>
        <dbReference type="EMBL" id="MBO1805001.1"/>
    </source>
</evidence>
<dbReference type="InterPro" id="IPR057326">
    <property type="entry name" value="KR_dom"/>
</dbReference>
<dbReference type="NCBIfam" id="NF006073">
    <property type="entry name" value="PRK08219.1"/>
    <property type="match status" value="1"/>
</dbReference>
<dbReference type="InterPro" id="IPR020904">
    <property type="entry name" value="Sc_DH/Rdtase_CS"/>
</dbReference>
<keyword evidence="5" id="KW-1185">Reference proteome</keyword>
<dbReference type="Pfam" id="PF00106">
    <property type="entry name" value="adh_short"/>
    <property type="match status" value="1"/>
</dbReference>
<dbReference type="RefSeq" id="WP_208045480.1">
    <property type="nucleotide sequence ID" value="NZ_JAGDYL010000008.1"/>
</dbReference>
<dbReference type="PANTHER" id="PTHR43669">
    <property type="entry name" value="5-KETO-D-GLUCONATE 5-REDUCTASE"/>
    <property type="match status" value="1"/>
</dbReference>
<comment type="caution">
    <text evidence="4">The sequence shown here is derived from an EMBL/GenBank/DDBJ whole genome shotgun (WGS) entry which is preliminary data.</text>
</comment>
<name>A0A939LV60_9MICO</name>
<evidence type="ECO:0000256" key="2">
    <source>
        <dbReference type="ARBA" id="ARBA00023002"/>
    </source>
</evidence>
<dbReference type="SUPFAM" id="SSF51735">
    <property type="entry name" value="NAD(P)-binding Rossmann-fold domains"/>
    <property type="match status" value="1"/>
</dbReference>
<keyword evidence="2" id="KW-0560">Oxidoreductase</keyword>